<dbReference type="FunFam" id="2.30.310.10:FF:000004">
    <property type="entry name" value="Fibronectin-binding protein A"/>
    <property type="match status" value="1"/>
</dbReference>
<dbReference type="Pfam" id="PF05833">
    <property type="entry name" value="NFACT_N"/>
    <property type="match status" value="1"/>
</dbReference>
<sequence>MAFDGLFTRSMTIELQQLVTGRISKIHQPNAQEILMHIRAQGKNFKLLFSVHPSYSRVQITNETIDNPATPPLFCMVLRKHIEGGVIASIRQHETDRIIIFQIHSKNEIGDDMTREIHMEIMGRHSNLLLVDPSRNLLLESIKHLSPSMNSYRTILPGQPYLAPPAQNKLHPFEITDELVKVIQSVNESSEIVEQISGFSPLHAKELLHRFNETTERLEVYKAYMKEFEQGGSTKQIVDVNGKTFYSPNALTHLVGDKYDEETLGNLLDRVYFAKAERDRVKQQAGDLERWLLNELSKLKLKMKKLKKDFEQAENLDTFLLYGELLMANAYAIEKGLKEVELVNYYDENEKTVLIPLDIRKTASQNAQRYYSRYSKAKTALLKIQQQFDITKDDITYFELLLQQVMQASPTDIEEIREELIEQGLLKARASKKKKKPTKPSPEKFIASDGTEISVGKNNKQNDFVTFKLARKTDTWLHTKDIPGSHVVIHSDNPSETALLEAANLAAYFSKARESASVPVDYTVVKQVKKPSGAKPGFVIYFEQNTVFVTPDEEMIRQMKK</sequence>
<dbReference type="Proteomes" id="UP000248646">
    <property type="component" value="Unassembled WGS sequence"/>
</dbReference>
<keyword evidence="2 5" id="KW-0699">rRNA-binding</keyword>
<comment type="function">
    <text evidence="5">Key component of the ribosome quality control system (RQC), a ribosome-associated complex that mediates the extraction of incompletely synthesized nascent chains from stalled ribosomes and their subsequent degradation. RqcH recruits Ala-charged tRNA, and with RqcP directs the elongation of stalled nascent chains on 50S ribosomal subunits, leading to non-templated C-terminal alanine extensions (Ala tail). The Ala tail promotes nascent chain degradation. May add between 1 and at least 8 Ala residues. Binds to stalled 50S ribosomal subunits.</text>
</comment>
<proteinExistence type="inferred from homology"/>
<dbReference type="InterPro" id="IPR008532">
    <property type="entry name" value="NFACT_RNA-bd"/>
</dbReference>
<evidence type="ECO:0000256" key="1">
    <source>
        <dbReference type="ARBA" id="ARBA00022555"/>
    </source>
</evidence>
<evidence type="ECO:0000256" key="6">
    <source>
        <dbReference type="SAM" id="MobiDB-lite"/>
    </source>
</evidence>
<dbReference type="Gene3D" id="2.30.310.10">
    <property type="entry name" value="ibrinogen binding protein from staphylococcus aureus domain"/>
    <property type="match status" value="1"/>
</dbReference>
<evidence type="ECO:0000259" key="7">
    <source>
        <dbReference type="Pfam" id="PF05670"/>
    </source>
</evidence>
<name>A0A2W7MW05_9BACI</name>
<dbReference type="PANTHER" id="PTHR15239:SF6">
    <property type="entry name" value="RIBOSOME QUALITY CONTROL COMPLEX SUBUNIT NEMF"/>
    <property type="match status" value="1"/>
</dbReference>
<reference evidence="8 9" key="1">
    <citation type="submission" date="2018-06" db="EMBL/GenBank/DDBJ databases">
        <title>Genomic Encyclopedia of Type Strains, Phase IV (KMG-IV): sequencing the most valuable type-strain genomes for metagenomic binning, comparative biology and taxonomic classification.</title>
        <authorList>
            <person name="Goeker M."/>
        </authorList>
    </citation>
    <scope>NUCLEOTIDE SEQUENCE [LARGE SCALE GENOMIC DNA]</scope>
    <source>
        <strain evidence="8 9">DSM 5</strain>
    </source>
</reference>
<comment type="subunit">
    <text evidence="5">Associates with stalled 50S ribosomal subunits. Binds to RqcP.</text>
</comment>
<evidence type="ECO:0000313" key="9">
    <source>
        <dbReference type="Proteomes" id="UP000248646"/>
    </source>
</evidence>
<feature type="coiled-coil region" evidence="5">
    <location>
        <begin position="289"/>
        <end position="316"/>
    </location>
</feature>
<evidence type="ECO:0000313" key="8">
    <source>
        <dbReference type="EMBL" id="PZX07991.1"/>
    </source>
</evidence>
<feature type="domain" description="NFACT RNA-binding" evidence="7">
    <location>
        <begin position="445"/>
        <end position="533"/>
    </location>
</feature>
<dbReference type="GO" id="GO:0043023">
    <property type="term" value="F:ribosomal large subunit binding"/>
    <property type="evidence" value="ECO:0007669"/>
    <property type="project" value="UniProtKB-UniRule"/>
</dbReference>
<keyword evidence="5" id="KW-0175">Coiled coil</keyword>
<dbReference type="Gene3D" id="1.10.8.50">
    <property type="match status" value="1"/>
</dbReference>
<dbReference type="GO" id="GO:1990112">
    <property type="term" value="C:RQC complex"/>
    <property type="evidence" value="ECO:0007669"/>
    <property type="project" value="TreeGrafter"/>
</dbReference>
<dbReference type="InterPro" id="IPR051608">
    <property type="entry name" value="RQC_Subunit_NEMF"/>
</dbReference>
<evidence type="ECO:0000256" key="2">
    <source>
        <dbReference type="ARBA" id="ARBA00022730"/>
    </source>
</evidence>
<keyword evidence="9" id="KW-1185">Reference proteome</keyword>
<dbReference type="AlphaFoldDB" id="A0A2W7MW05"/>
<dbReference type="GO" id="GO:0072344">
    <property type="term" value="P:rescue of stalled ribosome"/>
    <property type="evidence" value="ECO:0007669"/>
    <property type="project" value="UniProtKB-UniRule"/>
</dbReference>
<protein>
    <recommendedName>
        <fullName evidence="5">Rqc2 homolog RqcH</fullName>
        <shortName evidence="5">RqcH</shortName>
    </recommendedName>
</protein>
<evidence type="ECO:0000256" key="5">
    <source>
        <dbReference type="HAMAP-Rule" id="MF_00844"/>
    </source>
</evidence>
<dbReference type="HAMAP" id="MF_00844_B">
    <property type="entry name" value="RqcH_B"/>
    <property type="match status" value="1"/>
</dbReference>
<keyword evidence="4 5" id="KW-0648">Protein biosynthesis</keyword>
<organism evidence="8 9">
    <name type="scientific">Psychrobacillus insolitus</name>
    <dbReference type="NCBI Taxonomy" id="1461"/>
    <lineage>
        <taxon>Bacteria</taxon>
        <taxon>Bacillati</taxon>
        <taxon>Bacillota</taxon>
        <taxon>Bacilli</taxon>
        <taxon>Bacillales</taxon>
        <taxon>Bacillaceae</taxon>
        <taxon>Psychrobacillus</taxon>
    </lineage>
</organism>
<dbReference type="Pfam" id="PF05670">
    <property type="entry name" value="NFACT-R_1"/>
    <property type="match status" value="1"/>
</dbReference>
<evidence type="ECO:0000256" key="4">
    <source>
        <dbReference type="ARBA" id="ARBA00022917"/>
    </source>
</evidence>
<dbReference type="GO" id="GO:0000049">
    <property type="term" value="F:tRNA binding"/>
    <property type="evidence" value="ECO:0007669"/>
    <property type="project" value="UniProtKB-UniRule"/>
</dbReference>
<evidence type="ECO:0000256" key="3">
    <source>
        <dbReference type="ARBA" id="ARBA00022884"/>
    </source>
</evidence>
<comment type="similarity">
    <text evidence="5">Belongs to the NEMF family.</text>
</comment>
<dbReference type="RefSeq" id="WP_111438592.1">
    <property type="nucleotide sequence ID" value="NZ_QKZI01000001.1"/>
</dbReference>
<dbReference type="InterPro" id="IPR043682">
    <property type="entry name" value="RqcH_bacterial"/>
</dbReference>
<keyword evidence="3 5" id="KW-0694">RNA-binding</keyword>
<dbReference type="GO" id="GO:0019843">
    <property type="term" value="F:rRNA binding"/>
    <property type="evidence" value="ECO:0007669"/>
    <property type="project" value="UniProtKB-UniRule"/>
</dbReference>
<accession>A0A2W7MW05</accession>
<dbReference type="PANTHER" id="PTHR15239">
    <property type="entry name" value="NUCLEAR EXPORT MEDIATOR FACTOR NEMF"/>
    <property type="match status" value="1"/>
</dbReference>
<dbReference type="OrthoDB" id="9766163at2"/>
<keyword evidence="1 5" id="KW-0820">tRNA-binding</keyword>
<comment type="caution">
    <text evidence="8">The sequence shown here is derived from an EMBL/GenBank/DDBJ whole genome shotgun (WGS) entry which is preliminary data.</text>
</comment>
<dbReference type="Gene3D" id="3.40.970.40">
    <property type="entry name" value="fibrinogen binding protein from staphylococcus aureus domain like"/>
    <property type="match status" value="1"/>
</dbReference>
<feature type="region of interest" description="Disordered" evidence="6">
    <location>
        <begin position="431"/>
        <end position="450"/>
    </location>
</feature>
<dbReference type="EMBL" id="QKZI01000001">
    <property type="protein sequence ID" value="PZX07991.1"/>
    <property type="molecule type" value="Genomic_DNA"/>
</dbReference>
<gene>
    <name evidence="5" type="primary">rqcH</name>
    <name evidence="8" type="ORF">C7437_1011113</name>
</gene>